<evidence type="ECO:0000313" key="2">
    <source>
        <dbReference type="Proteomes" id="UP001485043"/>
    </source>
</evidence>
<comment type="caution">
    <text evidence="1">The sequence shown here is derived from an EMBL/GenBank/DDBJ whole genome shotgun (WGS) entry which is preliminary data.</text>
</comment>
<gene>
    <name evidence="1" type="ORF">WJX84_000157</name>
</gene>
<organism evidence="1 2">
    <name type="scientific">Apatococcus fuscideae</name>
    <dbReference type="NCBI Taxonomy" id="2026836"/>
    <lineage>
        <taxon>Eukaryota</taxon>
        <taxon>Viridiplantae</taxon>
        <taxon>Chlorophyta</taxon>
        <taxon>core chlorophytes</taxon>
        <taxon>Trebouxiophyceae</taxon>
        <taxon>Chlorellales</taxon>
        <taxon>Chlorellaceae</taxon>
        <taxon>Apatococcus</taxon>
    </lineage>
</organism>
<feature type="non-terminal residue" evidence="1">
    <location>
        <position position="15"/>
    </location>
</feature>
<evidence type="ECO:0000313" key="1">
    <source>
        <dbReference type="EMBL" id="KAK9832772.1"/>
    </source>
</evidence>
<reference evidence="1 2" key="1">
    <citation type="journal article" date="2024" name="Nat. Commun.">
        <title>Phylogenomics reveals the evolutionary origins of lichenization in chlorophyte algae.</title>
        <authorList>
            <person name="Puginier C."/>
            <person name="Libourel C."/>
            <person name="Otte J."/>
            <person name="Skaloud P."/>
            <person name="Haon M."/>
            <person name="Grisel S."/>
            <person name="Petersen M."/>
            <person name="Berrin J.G."/>
            <person name="Delaux P.M."/>
            <person name="Dal Grande F."/>
            <person name="Keller J."/>
        </authorList>
    </citation>
    <scope>NUCLEOTIDE SEQUENCE [LARGE SCALE GENOMIC DNA]</scope>
    <source>
        <strain evidence="1 2">SAG 2523</strain>
    </source>
</reference>
<dbReference type="EMBL" id="JALJOV010002201">
    <property type="protein sequence ID" value="KAK9832772.1"/>
    <property type="molecule type" value="Genomic_DNA"/>
</dbReference>
<sequence length="15" mass="1615">MPGTDLTFAEGLVTY</sequence>
<name>A0AAW1RHM8_9CHLO</name>
<dbReference type="Proteomes" id="UP001485043">
    <property type="component" value="Unassembled WGS sequence"/>
</dbReference>
<accession>A0AAW1RHM8</accession>
<proteinExistence type="predicted"/>
<protein>
    <submittedName>
        <fullName evidence="1">Uncharacterized protein</fullName>
    </submittedName>
</protein>
<keyword evidence="2" id="KW-1185">Reference proteome</keyword>